<dbReference type="GeneID" id="63853332"/>
<protein>
    <recommendedName>
        <fullName evidence="2">WSC domain-containing protein</fullName>
    </recommendedName>
</protein>
<dbReference type="AlphaFoldDB" id="A0A9P4GJS1"/>
<name>A0A9P4GJS1_9PLEO</name>
<comment type="caution">
    <text evidence="3">The sequence shown here is derived from an EMBL/GenBank/DDBJ whole genome shotgun (WGS) entry which is preliminary data.</text>
</comment>
<evidence type="ECO:0000313" key="4">
    <source>
        <dbReference type="Proteomes" id="UP000800039"/>
    </source>
</evidence>
<accession>A0A9P4GJS1</accession>
<dbReference type="InterPro" id="IPR002889">
    <property type="entry name" value="WSC_carb-bd"/>
</dbReference>
<evidence type="ECO:0000259" key="2">
    <source>
        <dbReference type="PROSITE" id="PS51212"/>
    </source>
</evidence>
<dbReference type="SMART" id="SM00321">
    <property type="entry name" value="WSC"/>
    <property type="match status" value="1"/>
</dbReference>
<evidence type="ECO:0000313" key="3">
    <source>
        <dbReference type="EMBL" id="KAF1846719.1"/>
    </source>
</evidence>
<feature type="chain" id="PRO_5040154510" description="WSC domain-containing protein" evidence="1">
    <location>
        <begin position="21"/>
        <end position="260"/>
    </location>
</feature>
<feature type="signal peptide" evidence="1">
    <location>
        <begin position="1"/>
        <end position="20"/>
    </location>
</feature>
<sequence length="260" mass="28845">MKAFGYLLAGAALLPDFVLGSLSPAPHANLPNGWRYKGCYADKPFDHQAADHPNLAARGAAAIYRRALGGYFYQTRLNGGSHCISQCTAMGYKYAATNDNQCWCDNAIASNGTSTTAPAYGVPDPDNTLCQTPCRGNKREACGNYPSGSNNTHRLSLYEYFIKNLYFRFLFYYRNTTRNYDTVGEERCMEYHGVEANGEGARGGNVPAALDGLWERIVLSSQLTPRKDEVAKWDSTVKPSEIQMNVNLSKNWQIWAGVRH</sequence>
<dbReference type="PROSITE" id="PS51212">
    <property type="entry name" value="WSC"/>
    <property type="match status" value="1"/>
</dbReference>
<dbReference type="EMBL" id="ML976616">
    <property type="protein sequence ID" value="KAF1846719.1"/>
    <property type="molecule type" value="Genomic_DNA"/>
</dbReference>
<dbReference type="OrthoDB" id="2019572at2759"/>
<dbReference type="RefSeq" id="XP_040789282.1">
    <property type="nucleotide sequence ID" value="XM_040936081.1"/>
</dbReference>
<organism evidence="3 4">
    <name type="scientific">Cucurbitaria berberidis CBS 394.84</name>
    <dbReference type="NCBI Taxonomy" id="1168544"/>
    <lineage>
        <taxon>Eukaryota</taxon>
        <taxon>Fungi</taxon>
        <taxon>Dikarya</taxon>
        <taxon>Ascomycota</taxon>
        <taxon>Pezizomycotina</taxon>
        <taxon>Dothideomycetes</taxon>
        <taxon>Pleosporomycetidae</taxon>
        <taxon>Pleosporales</taxon>
        <taxon>Pleosporineae</taxon>
        <taxon>Cucurbitariaceae</taxon>
        <taxon>Cucurbitaria</taxon>
    </lineage>
</organism>
<feature type="domain" description="WSC" evidence="2">
    <location>
        <begin position="33"/>
        <end position="161"/>
    </location>
</feature>
<evidence type="ECO:0000256" key="1">
    <source>
        <dbReference type="SAM" id="SignalP"/>
    </source>
</evidence>
<proteinExistence type="predicted"/>
<keyword evidence="4" id="KW-1185">Reference proteome</keyword>
<reference evidence="3" key="1">
    <citation type="submission" date="2020-01" db="EMBL/GenBank/DDBJ databases">
        <authorList>
            <consortium name="DOE Joint Genome Institute"/>
            <person name="Haridas S."/>
            <person name="Albert R."/>
            <person name="Binder M."/>
            <person name="Bloem J."/>
            <person name="Labutti K."/>
            <person name="Salamov A."/>
            <person name="Andreopoulos B."/>
            <person name="Baker S.E."/>
            <person name="Barry K."/>
            <person name="Bills G."/>
            <person name="Bluhm B.H."/>
            <person name="Cannon C."/>
            <person name="Castanera R."/>
            <person name="Culley D.E."/>
            <person name="Daum C."/>
            <person name="Ezra D."/>
            <person name="Gonzalez J.B."/>
            <person name="Henrissat B."/>
            <person name="Kuo A."/>
            <person name="Liang C."/>
            <person name="Lipzen A."/>
            <person name="Lutzoni F."/>
            <person name="Magnuson J."/>
            <person name="Mondo S."/>
            <person name="Nolan M."/>
            <person name="Ohm R."/>
            <person name="Pangilinan J."/>
            <person name="Park H.-J."/>
            <person name="Ramirez L."/>
            <person name="Alfaro M."/>
            <person name="Sun H."/>
            <person name="Tritt A."/>
            <person name="Yoshinaga Y."/>
            <person name="Zwiers L.-H."/>
            <person name="Turgeon B.G."/>
            <person name="Goodwin S.B."/>
            <person name="Spatafora J.W."/>
            <person name="Crous P.W."/>
            <person name="Grigoriev I.V."/>
        </authorList>
    </citation>
    <scope>NUCLEOTIDE SEQUENCE</scope>
    <source>
        <strain evidence="3">CBS 394.84</strain>
    </source>
</reference>
<dbReference type="Pfam" id="PF01822">
    <property type="entry name" value="WSC"/>
    <property type="match status" value="1"/>
</dbReference>
<keyword evidence="1" id="KW-0732">Signal</keyword>
<dbReference type="Proteomes" id="UP000800039">
    <property type="component" value="Unassembled WGS sequence"/>
</dbReference>
<gene>
    <name evidence="3" type="ORF">K460DRAFT_396046</name>
</gene>